<dbReference type="SUPFAM" id="SSF46785">
    <property type="entry name" value="Winged helix' DNA-binding domain"/>
    <property type="match status" value="1"/>
</dbReference>
<dbReference type="InterPro" id="IPR057527">
    <property type="entry name" value="HVO_A0261-like_N"/>
</dbReference>
<reference evidence="3 4" key="1">
    <citation type="journal article" date="2019" name="Int. J. Syst. Evol. Microbiol.">
        <title>The Global Catalogue of Microorganisms (GCM) 10K type strain sequencing project: providing services to taxonomists for standard genome sequencing and annotation.</title>
        <authorList>
            <consortium name="The Broad Institute Genomics Platform"/>
            <consortium name="The Broad Institute Genome Sequencing Center for Infectious Disease"/>
            <person name="Wu L."/>
            <person name="Ma J."/>
        </authorList>
    </citation>
    <scope>NUCLEOTIDE SEQUENCE [LARGE SCALE GENOMIC DNA]</scope>
    <source>
        <strain evidence="3 4">YIM 94188</strain>
    </source>
</reference>
<comment type="caution">
    <text evidence="3">The sequence shown here is derived from an EMBL/GenBank/DDBJ whole genome shotgun (WGS) entry which is preliminary data.</text>
</comment>
<keyword evidence="4" id="KW-1185">Reference proteome</keyword>
<dbReference type="InterPro" id="IPR013561">
    <property type="entry name" value="FilR1_middle_dom"/>
</dbReference>
<feature type="domain" description="HVO-A0261-like N-terminal" evidence="2">
    <location>
        <begin position="11"/>
        <end position="96"/>
    </location>
</feature>
<name>A0ABD5TSN1_9EURY</name>
<protein>
    <submittedName>
        <fullName evidence="3">Helix-turn-helix transcriptional regulator</fullName>
    </submittedName>
</protein>
<dbReference type="InterPro" id="IPR036388">
    <property type="entry name" value="WH-like_DNA-bd_sf"/>
</dbReference>
<organism evidence="3 4">
    <name type="scientific">Halopelagius fulvigenes</name>
    <dbReference type="NCBI Taxonomy" id="1198324"/>
    <lineage>
        <taxon>Archaea</taxon>
        <taxon>Methanobacteriati</taxon>
        <taxon>Methanobacteriota</taxon>
        <taxon>Stenosarchaea group</taxon>
        <taxon>Halobacteria</taxon>
        <taxon>Halobacteriales</taxon>
        <taxon>Haloferacaceae</taxon>
    </lineage>
</organism>
<dbReference type="AlphaFoldDB" id="A0ABD5TSN1"/>
<dbReference type="EMBL" id="JBHSXH010000004">
    <property type="protein sequence ID" value="MFC6823606.1"/>
    <property type="molecule type" value="Genomic_DNA"/>
</dbReference>
<evidence type="ECO:0000259" key="1">
    <source>
        <dbReference type="Pfam" id="PF08350"/>
    </source>
</evidence>
<evidence type="ECO:0000313" key="3">
    <source>
        <dbReference type="EMBL" id="MFC6823606.1"/>
    </source>
</evidence>
<dbReference type="Gene3D" id="1.10.10.10">
    <property type="entry name" value="Winged helix-like DNA-binding domain superfamily/Winged helix DNA-binding domain"/>
    <property type="match status" value="1"/>
</dbReference>
<sequence>MSDAEADAAVERIALLARSTARATLLAELVQRRELRRRELAECVDVSRTTLQRNLDTLAAAGWVRRTGRTYEITKAGDAVARAFAELREVVEITERLSPFLRFVPRGEFDVDVRSLADADIHLPDPPDPYAIRTRHVRALSEMDECRMAVPFTGLHAHETLRDRIVGHGARAELVVESDAAETLRTKPRYASLYDEMTATDRYRVYVHDGPLRYGVALIDDTAQFVAHEEYEPRALVEMDDDDAVSWAAAAFAEYKREATPLT</sequence>
<gene>
    <name evidence="3" type="ORF">ACFQEV_01105</name>
</gene>
<dbReference type="Proteomes" id="UP001596408">
    <property type="component" value="Unassembled WGS sequence"/>
</dbReference>
<evidence type="ECO:0000259" key="2">
    <source>
        <dbReference type="Pfam" id="PF25213"/>
    </source>
</evidence>
<feature type="domain" description="Methanogenesis regulatory protein FilR1 middle" evidence="1">
    <location>
        <begin position="129"/>
        <end position="257"/>
    </location>
</feature>
<evidence type="ECO:0000313" key="4">
    <source>
        <dbReference type="Proteomes" id="UP001596408"/>
    </source>
</evidence>
<dbReference type="Pfam" id="PF25213">
    <property type="entry name" value="HVO_A0261_N"/>
    <property type="match status" value="1"/>
</dbReference>
<accession>A0ABD5TSN1</accession>
<dbReference type="InterPro" id="IPR036390">
    <property type="entry name" value="WH_DNA-bd_sf"/>
</dbReference>
<dbReference type="RefSeq" id="WP_379692058.1">
    <property type="nucleotide sequence ID" value="NZ_JBHSXH010000004.1"/>
</dbReference>
<proteinExistence type="predicted"/>
<dbReference type="Pfam" id="PF08350">
    <property type="entry name" value="FilR1_middle"/>
    <property type="match status" value="1"/>
</dbReference>